<dbReference type="RefSeq" id="WP_045462303.1">
    <property type="nucleotide sequence ID" value="NZ_BBLT01000003.1"/>
</dbReference>
<proteinExistence type="predicted"/>
<reference evidence="1 2" key="1">
    <citation type="submission" date="2014-09" db="EMBL/GenBank/DDBJ databases">
        <title>Sporocytophaga myxococcoides PG-01 genome sequencing.</title>
        <authorList>
            <person name="Liu L."/>
            <person name="Gao P.J."/>
            <person name="Chen G.J."/>
            <person name="Wang L.S."/>
        </authorList>
    </citation>
    <scope>NUCLEOTIDE SEQUENCE [LARGE SCALE GENOMIC DNA]</scope>
    <source>
        <strain evidence="1 2">PG-01</strain>
    </source>
</reference>
<organism evidence="1 2">
    <name type="scientific">Sporocytophaga myxococcoides</name>
    <dbReference type="NCBI Taxonomy" id="153721"/>
    <lineage>
        <taxon>Bacteria</taxon>
        <taxon>Pseudomonadati</taxon>
        <taxon>Bacteroidota</taxon>
        <taxon>Cytophagia</taxon>
        <taxon>Cytophagales</taxon>
        <taxon>Cytophagaceae</taxon>
        <taxon>Sporocytophaga</taxon>
    </lineage>
</organism>
<dbReference type="Proteomes" id="UP000030185">
    <property type="component" value="Unassembled WGS sequence"/>
</dbReference>
<dbReference type="OrthoDB" id="9796160at2"/>
<protein>
    <submittedName>
        <fullName evidence="1">Uncharacterized protein</fullName>
    </submittedName>
</protein>
<evidence type="ECO:0000313" key="1">
    <source>
        <dbReference type="EMBL" id="GAL84847.1"/>
    </source>
</evidence>
<dbReference type="EMBL" id="BBLT01000003">
    <property type="protein sequence ID" value="GAL84847.1"/>
    <property type="molecule type" value="Genomic_DNA"/>
</dbReference>
<dbReference type="AlphaFoldDB" id="A0A098LEJ8"/>
<gene>
    <name evidence="1" type="ORF">MYP_2075</name>
</gene>
<evidence type="ECO:0000313" key="2">
    <source>
        <dbReference type="Proteomes" id="UP000030185"/>
    </source>
</evidence>
<comment type="caution">
    <text evidence="1">The sequence shown here is derived from an EMBL/GenBank/DDBJ whole genome shotgun (WGS) entry which is preliminary data.</text>
</comment>
<sequence length="85" mass="10085">MSLQQLTPDKFFYSNDGKVFTNVDELLKGLREMSEETFMYHVNKEKNDFYNWIKFVINYDSLAKSIQKVKTRSGFLRKAKEFVSA</sequence>
<accession>A0A098LEJ8</accession>
<keyword evidence="2" id="KW-1185">Reference proteome</keyword>
<dbReference type="STRING" id="153721.MYP_2075"/>
<name>A0A098LEJ8_9BACT</name>